<organism evidence="2 3">
    <name type="scientific">Rhodococcus qingshengii</name>
    <dbReference type="NCBI Taxonomy" id="334542"/>
    <lineage>
        <taxon>Bacteria</taxon>
        <taxon>Bacillati</taxon>
        <taxon>Actinomycetota</taxon>
        <taxon>Actinomycetes</taxon>
        <taxon>Mycobacteriales</taxon>
        <taxon>Nocardiaceae</taxon>
        <taxon>Rhodococcus</taxon>
        <taxon>Rhodococcus erythropolis group</taxon>
    </lineage>
</organism>
<dbReference type="InterPro" id="IPR029052">
    <property type="entry name" value="Metallo-depent_PP-like"/>
</dbReference>
<dbReference type="SUPFAM" id="SSF56300">
    <property type="entry name" value="Metallo-dependent phosphatases"/>
    <property type="match status" value="1"/>
</dbReference>
<gene>
    <name evidence="2" type="ORF">CHR55_31100</name>
</gene>
<evidence type="ECO:0000313" key="2">
    <source>
        <dbReference type="EMBL" id="PCK22973.1"/>
    </source>
</evidence>
<evidence type="ECO:0008006" key="4">
    <source>
        <dbReference type="Google" id="ProtNLM"/>
    </source>
</evidence>
<dbReference type="RefSeq" id="WP_099698849.1">
    <property type="nucleotide sequence ID" value="NZ_NOVD01000059.1"/>
</dbReference>
<comment type="caution">
    <text evidence="2">The sequence shown here is derived from an EMBL/GenBank/DDBJ whole genome shotgun (WGS) entry which is preliminary data.</text>
</comment>
<dbReference type="InterPro" id="IPR050535">
    <property type="entry name" value="DNA_Repair-Maintenance_Comp"/>
</dbReference>
<dbReference type="PANTHER" id="PTHR30337:SF0">
    <property type="entry name" value="NUCLEASE SBCCD SUBUNIT D"/>
    <property type="match status" value="1"/>
</dbReference>
<protein>
    <recommendedName>
        <fullName evidence="4">DNA repair exonuclease</fullName>
    </recommendedName>
</protein>
<name>A0A2A5J0D8_RHOSG</name>
<dbReference type="AlphaFoldDB" id="A0A2A5J0D8"/>
<dbReference type="EMBL" id="NOVD01000059">
    <property type="protein sequence ID" value="PCK22973.1"/>
    <property type="molecule type" value="Genomic_DNA"/>
</dbReference>
<accession>A0A2A5J0D8</accession>
<proteinExistence type="predicted"/>
<feature type="region of interest" description="Disordered" evidence="1">
    <location>
        <begin position="1"/>
        <end position="23"/>
    </location>
</feature>
<sequence length="486" mass="53282">MTSEILPRTAQTDREPPPGCSLDERAAHIQPRRETVRMTNDVILKAGFFGCAHAGYGMRGMARKHPAGPNIREVDGYVTYELVQRDMISKGVDCQINGGDGFHVHHPSVRAVNEERRVDALRIAAGIPAVVNTGNHDAGAGTSVSAAALLHQPDLGRLAVFPDPGRAVDDLIGPQPGYYEVHQPIPDVPFYLHVVSHNGLDPRLPERGIIVDPQPIEGGVNILVSHGIFSADGRLFGADDRHGAERVIPEEWVNRGWDQSILSDYHTPGPIPGFGPDDGRERGQVWMTGSLIGRGFSDEICARGWLLLELTTDGRVTVTPQYVWRRPQIDFDTIDARGKTIEQINTIIRERLAESDWWDDESAEISGDGGYILRQKISYTTGGQRHGLRALAGEWAAAAGRAAYWAFAWEHPLPSDGGLRLAIQPETRTGSDHRRRTVDLAQAFTDRTDEGRLGAMLRAMAEDIRTPVIAHAHRALAELAPAEESA</sequence>
<evidence type="ECO:0000313" key="3">
    <source>
        <dbReference type="Proteomes" id="UP000230886"/>
    </source>
</evidence>
<evidence type="ECO:0000256" key="1">
    <source>
        <dbReference type="SAM" id="MobiDB-lite"/>
    </source>
</evidence>
<dbReference type="PANTHER" id="PTHR30337">
    <property type="entry name" value="COMPONENT OF ATP-DEPENDENT DSDNA EXONUCLEASE"/>
    <property type="match status" value="1"/>
</dbReference>
<reference evidence="2 3" key="1">
    <citation type="submission" date="2017-07" db="EMBL/GenBank/DDBJ databases">
        <title>Draft sequence of Rhodococcus enclensis 23b-28.</title>
        <authorList>
            <person name="Besaury L."/>
            <person name="Sancelme M."/>
            <person name="Amato P."/>
            <person name="Lallement A."/>
            <person name="Delort A.-M."/>
        </authorList>
    </citation>
    <scope>NUCLEOTIDE SEQUENCE [LARGE SCALE GENOMIC DNA]</scope>
    <source>
        <strain evidence="2 3">23b-28</strain>
    </source>
</reference>
<dbReference type="Proteomes" id="UP000230886">
    <property type="component" value="Unassembled WGS sequence"/>
</dbReference>
<feature type="compositionally biased region" description="Basic and acidic residues" evidence="1">
    <location>
        <begin position="11"/>
        <end position="23"/>
    </location>
</feature>
<dbReference type="Gene3D" id="3.60.21.10">
    <property type="match status" value="1"/>
</dbReference>